<keyword evidence="2" id="KW-1185">Reference proteome</keyword>
<evidence type="ECO:0000313" key="1">
    <source>
        <dbReference type="EMBL" id="SPN79420.1"/>
    </source>
</evidence>
<organism evidence="1">
    <name type="scientific">Brazilian cedratvirus IHUMI</name>
    <dbReference type="NCBI Taxonomy" id="2126980"/>
    <lineage>
        <taxon>Viruses</taxon>
        <taxon>Pithoviruses</taxon>
        <taxon>Orthocedratvirinae</taxon>
        <taxon>Alphacedratvirus</taxon>
        <taxon>Alphacedratvirus brasiliense</taxon>
    </lineage>
</organism>
<feature type="non-terminal residue" evidence="1">
    <location>
        <position position="1"/>
    </location>
</feature>
<proteinExistence type="predicted"/>
<sequence length="313" mass="36296">VADFGISEEFFDLIRTLSGPQRYLQIASYVQLSPLSLADVYDDGTIEGVYEPYAGYKEARERRDADMMLWFAQRVTPEEDAALNRGESTFARAKEEARGWLGGLLKDLHQPRRYDMHYLSLIIRHGRVDILDDIIHPYFNLPKDFSVSKLEKGGLQGPFPLYNLPIQTTSDKDVQELLESALSSGDVRIVDFFRSIFRDRDLQRMASVIGLSKYSLLIHGKPEEAYKIALRFITKDTSIFYLSYMAELVLHQVEQKKSYWRLLPEKLGNITFIQVLLPYMDREQVEFLLQEDFVGMEFTLYPISISLLEEHIQ</sequence>
<accession>A0A2R8FEM7</accession>
<name>A0A2R8FEM7_9VIRU</name>
<reference evidence="1" key="1">
    <citation type="submission" date="2018-03" db="EMBL/GenBank/DDBJ databases">
        <authorList>
            <consortium name="Urmite Genomes"/>
        </authorList>
    </citation>
    <scope>NUCLEOTIDE SEQUENCE [LARGE SCALE GENOMIC DNA]</scope>
    <source>
        <strain evidence="1">IHUMI-27.7</strain>
    </source>
</reference>
<protein>
    <submittedName>
        <fullName evidence="1">Uncharacterized protein</fullName>
    </submittedName>
</protein>
<dbReference type="Proteomes" id="UP000273054">
    <property type="component" value="Segment"/>
</dbReference>
<dbReference type="EMBL" id="LT994651">
    <property type="protein sequence ID" value="SPN79420.1"/>
    <property type="molecule type" value="Genomic_DNA"/>
</dbReference>
<evidence type="ECO:0000313" key="2">
    <source>
        <dbReference type="Proteomes" id="UP000273054"/>
    </source>
</evidence>
<gene>
    <name evidence="1" type="ORF">BRZCDTV_332</name>
</gene>